<evidence type="ECO:0000256" key="1">
    <source>
        <dbReference type="SAM" id="MobiDB-lite"/>
    </source>
</evidence>
<reference evidence="2 3" key="2">
    <citation type="submission" date="2018-11" db="EMBL/GenBank/DDBJ databases">
        <authorList>
            <consortium name="Pathogen Informatics"/>
        </authorList>
    </citation>
    <scope>NUCLEOTIDE SEQUENCE [LARGE SCALE GENOMIC DNA]</scope>
</reference>
<keyword evidence="3" id="KW-1185">Reference proteome</keyword>
<proteinExistence type="predicted"/>
<feature type="region of interest" description="Disordered" evidence="1">
    <location>
        <begin position="1"/>
        <end position="81"/>
    </location>
</feature>
<evidence type="ECO:0000313" key="2">
    <source>
        <dbReference type="EMBL" id="VDL67457.1"/>
    </source>
</evidence>
<feature type="compositionally biased region" description="Basic and acidic residues" evidence="1">
    <location>
        <begin position="1"/>
        <end position="35"/>
    </location>
</feature>
<evidence type="ECO:0000313" key="3">
    <source>
        <dbReference type="Proteomes" id="UP000271162"/>
    </source>
</evidence>
<dbReference type="WBParaSite" id="NBR_0000386801-mRNA-1">
    <property type="protein sequence ID" value="NBR_0000386801-mRNA-1"/>
    <property type="gene ID" value="NBR_0000386801"/>
</dbReference>
<protein>
    <submittedName>
        <fullName evidence="4">Calpastatin</fullName>
    </submittedName>
</protein>
<dbReference type="EMBL" id="UYSL01006347">
    <property type="protein sequence ID" value="VDL67457.1"/>
    <property type="molecule type" value="Genomic_DNA"/>
</dbReference>
<accession>A0A0N4XMW6</accession>
<organism evidence="4">
    <name type="scientific">Nippostrongylus brasiliensis</name>
    <name type="common">Rat hookworm</name>
    <dbReference type="NCBI Taxonomy" id="27835"/>
    <lineage>
        <taxon>Eukaryota</taxon>
        <taxon>Metazoa</taxon>
        <taxon>Ecdysozoa</taxon>
        <taxon>Nematoda</taxon>
        <taxon>Chromadorea</taxon>
        <taxon>Rhabditida</taxon>
        <taxon>Rhabditina</taxon>
        <taxon>Rhabditomorpha</taxon>
        <taxon>Strongyloidea</taxon>
        <taxon>Heligmosomidae</taxon>
        <taxon>Nippostrongylus</taxon>
    </lineage>
</organism>
<dbReference type="Proteomes" id="UP000271162">
    <property type="component" value="Unassembled WGS sequence"/>
</dbReference>
<gene>
    <name evidence="2" type="ORF">NBR_LOCUS3868</name>
</gene>
<dbReference type="AlphaFoldDB" id="A0A0N4XMW6"/>
<feature type="compositionally biased region" description="Basic and acidic residues" evidence="1">
    <location>
        <begin position="44"/>
        <end position="67"/>
    </location>
</feature>
<evidence type="ECO:0000313" key="4">
    <source>
        <dbReference type="WBParaSite" id="NBR_0000386801-mRNA-1"/>
    </source>
</evidence>
<sequence length="81" mass="8901">MAKPVKKPEPPKTDSTKKITANTEHKPPEEQDLKHSSGKAKSNSKQDTKMEPGKPSESQKTETHPDDSGNVDASKMKVFTI</sequence>
<reference evidence="4" key="1">
    <citation type="submission" date="2017-02" db="UniProtKB">
        <authorList>
            <consortium name="WormBaseParasite"/>
        </authorList>
    </citation>
    <scope>IDENTIFICATION</scope>
</reference>
<name>A0A0N4XMW6_NIPBR</name>